<dbReference type="AlphaFoldDB" id="A0A1S2ND96"/>
<feature type="chain" id="PRO_5013294907" evidence="1">
    <location>
        <begin position="21"/>
        <end position="572"/>
    </location>
</feature>
<evidence type="ECO:0000313" key="3">
    <source>
        <dbReference type="EMBL" id="OIJ43071.1"/>
    </source>
</evidence>
<dbReference type="CDD" id="cd07563">
    <property type="entry name" value="Peptidase_S41_IRBP"/>
    <property type="match status" value="1"/>
</dbReference>
<evidence type="ECO:0000256" key="1">
    <source>
        <dbReference type="SAM" id="SignalP"/>
    </source>
</evidence>
<dbReference type="Pfam" id="PF03572">
    <property type="entry name" value="Peptidase_S41"/>
    <property type="match status" value="1"/>
</dbReference>
<dbReference type="SMART" id="SM00245">
    <property type="entry name" value="TSPc"/>
    <property type="match status" value="1"/>
</dbReference>
<dbReference type="InterPro" id="IPR005151">
    <property type="entry name" value="Tail-specific_protease"/>
</dbReference>
<protein>
    <submittedName>
        <fullName evidence="3">Peptidase S41 family protein</fullName>
    </submittedName>
</protein>
<sequence length="572" mass="62337">MPRHPLAFLLCAILSLPAGAGEQLGYSPAQASYDYAQTVRNEVSAALKDHPDRASLEQAASRLEQLLAWLDTPLTRDLGTGSRALYFRGLDVQRELAIIHLRLGNTGKALDALESMLDYGWLGDAMVAVLGDEAFAAIRGEPRFQAILRTSTTPQRMLKDLGADSPYRERLPVEERIAGLTQFWSDARQYFVHFDNAPELDWNKTYLEFLPRVMAAETTADYYQVLMQLAPLLRDGHTNIFAPQELEERFYARPPIVTDLVGDTVLVVAVNSTALAGRLKIGDELVAVDGVPVKRHAEEKVAPFVSSSTPQDHALRTYSYQLLAGDAARPVRLTLRDSAGRQREESVARGEQDLNSHEKFGFRMLAGDVAYISLDHFESDEGVNAFTKALPQIMHAKGLIIDVRRNGGGSGVHGERILEHLTRQAIPRAMSFMRGTSIVAGAQSRLVTWEPVARSAPAHSRDGDVYEGPVAVLTSAATFSAAEDFVLAFNALGRGATIGATTSGSTGQPMSIRLPGGGWGRICIKRDLLPDGGTFVGRGLKPDIEAGPTVQSIRKGVDPVLERALAHLRGLR</sequence>
<dbReference type="InterPro" id="IPR029045">
    <property type="entry name" value="ClpP/crotonase-like_dom_sf"/>
</dbReference>
<feature type="signal peptide" evidence="1">
    <location>
        <begin position="1"/>
        <end position="20"/>
    </location>
</feature>
<name>A0A1S2ND96_9BURK</name>
<dbReference type="GO" id="GO:0008236">
    <property type="term" value="F:serine-type peptidase activity"/>
    <property type="evidence" value="ECO:0007669"/>
    <property type="project" value="InterPro"/>
</dbReference>
<comment type="caution">
    <text evidence="3">The sequence shown here is derived from an EMBL/GenBank/DDBJ whole genome shotgun (WGS) entry which is preliminary data.</text>
</comment>
<dbReference type="Gene3D" id="3.90.226.10">
    <property type="entry name" value="2-enoyl-CoA Hydratase, Chain A, domain 1"/>
    <property type="match status" value="1"/>
</dbReference>
<dbReference type="GO" id="GO:0004175">
    <property type="term" value="F:endopeptidase activity"/>
    <property type="evidence" value="ECO:0007669"/>
    <property type="project" value="TreeGrafter"/>
</dbReference>
<dbReference type="GO" id="GO:0030288">
    <property type="term" value="C:outer membrane-bounded periplasmic space"/>
    <property type="evidence" value="ECO:0007669"/>
    <property type="project" value="TreeGrafter"/>
</dbReference>
<dbReference type="EMBL" id="JRYB01000001">
    <property type="protein sequence ID" value="OIJ43071.1"/>
    <property type="molecule type" value="Genomic_DNA"/>
</dbReference>
<dbReference type="GO" id="GO:0007165">
    <property type="term" value="P:signal transduction"/>
    <property type="evidence" value="ECO:0007669"/>
    <property type="project" value="TreeGrafter"/>
</dbReference>
<evidence type="ECO:0000259" key="2">
    <source>
        <dbReference type="SMART" id="SM00245"/>
    </source>
</evidence>
<feature type="domain" description="Tail specific protease" evidence="2">
    <location>
        <begin position="328"/>
        <end position="547"/>
    </location>
</feature>
<proteinExistence type="predicted"/>
<evidence type="ECO:0000313" key="4">
    <source>
        <dbReference type="Proteomes" id="UP000180246"/>
    </source>
</evidence>
<dbReference type="Gene3D" id="3.30.750.44">
    <property type="match status" value="1"/>
</dbReference>
<accession>A0A1S2ND96</accession>
<organism evidence="3 4">
    <name type="scientific">Massilia timonae</name>
    <dbReference type="NCBI Taxonomy" id="47229"/>
    <lineage>
        <taxon>Bacteria</taxon>
        <taxon>Pseudomonadati</taxon>
        <taxon>Pseudomonadota</taxon>
        <taxon>Betaproteobacteria</taxon>
        <taxon>Burkholderiales</taxon>
        <taxon>Oxalobacteraceae</taxon>
        <taxon>Telluria group</taxon>
        <taxon>Massilia</taxon>
    </lineage>
</organism>
<gene>
    <name evidence="3" type="ORF">LO55_2542</name>
</gene>
<dbReference type="PANTHER" id="PTHR32060:SF30">
    <property type="entry name" value="CARBOXY-TERMINAL PROCESSING PROTEASE CTPA"/>
    <property type="match status" value="1"/>
</dbReference>
<reference evidence="3 4" key="1">
    <citation type="submission" date="2014-10" db="EMBL/GenBank/DDBJ databases">
        <authorList>
            <person name="Seo M.-J."/>
            <person name="Seok Y.J."/>
            <person name="Cha I.-T."/>
        </authorList>
    </citation>
    <scope>NUCLEOTIDE SEQUENCE [LARGE SCALE GENOMIC DNA]</scope>
    <source>
        <strain evidence="3 4">NEU</strain>
    </source>
</reference>
<dbReference type="SUPFAM" id="SSF52096">
    <property type="entry name" value="ClpP/crotonase"/>
    <property type="match status" value="1"/>
</dbReference>
<keyword evidence="1" id="KW-0732">Signal</keyword>
<dbReference type="RefSeq" id="WP_083415313.1">
    <property type="nucleotide sequence ID" value="NZ_JRYB01000001.1"/>
</dbReference>
<dbReference type="GO" id="GO:0006508">
    <property type="term" value="P:proteolysis"/>
    <property type="evidence" value="ECO:0007669"/>
    <property type="project" value="InterPro"/>
</dbReference>
<dbReference type="Proteomes" id="UP000180246">
    <property type="component" value="Unassembled WGS sequence"/>
</dbReference>
<dbReference type="PANTHER" id="PTHR32060">
    <property type="entry name" value="TAIL-SPECIFIC PROTEASE"/>
    <property type="match status" value="1"/>
</dbReference>